<evidence type="ECO:0000259" key="1">
    <source>
        <dbReference type="Pfam" id="PF00899"/>
    </source>
</evidence>
<dbReference type="NCBIfam" id="TIGR02354">
    <property type="entry name" value="thiF_fam2"/>
    <property type="match status" value="1"/>
</dbReference>
<dbReference type="Gene3D" id="3.40.50.720">
    <property type="entry name" value="NAD(P)-binding Rossmann-like Domain"/>
    <property type="match status" value="1"/>
</dbReference>
<dbReference type="SUPFAM" id="SSF69572">
    <property type="entry name" value="Activating enzymes of the ubiquitin-like proteins"/>
    <property type="match status" value="1"/>
</dbReference>
<dbReference type="PANTHER" id="PTHR43267:SF3">
    <property type="entry name" value="THIF PROTEIN"/>
    <property type="match status" value="1"/>
</dbReference>
<dbReference type="RefSeq" id="WP_349143788.1">
    <property type="nucleotide sequence ID" value="NZ_JBBMFC010000004.1"/>
</dbReference>
<protein>
    <submittedName>
        <fullName evidence="2">Sulfur carrier protein ThiS adenylyltransferase ThiF</fullName>
    </submittedName>
</protein>
<evidence type="ECO:0000313" key="2">
    <source>
        <dbReference type="EMBL" id="MEQ2577870.1"/>
    </source>
</evidence>
<gene>
    <name evidence="2" type="primary">thiF</name>
    <name evidence="2" type="ORF">WMO62_03310</name>
</gene>
<keyword evidence="2" id="KW-0548">Nucleotidyltransferase</keyword>
<keyword evidence="2" id="KW-0808">Transferase</keyword>
<dbReference type="InterPro" id="IPR045886">
    <property type="entry name" value="ThiF/MoeB/HesA"/>
</dbReference>
<accession>A0ABV1I0D2</accession>
<dbReference type="EMBL" id="JBBMFC010000004">
    <property type="protein sequence ID" value="MEQ2577870.1"/>
    <property type="molecule type" value="Genomic_DNA"/>
</dbReference>
<dbReference type="Proteomes" id="UP001470288">
    <property type="component" value="Unassembled WGS sequence"/>
</dbReference>
<dbReference type="Pfam" id="PF00899">
    <property type="entry name" value="ThiF"/>
    <property type="match status" value="1"/>
</dbReference>
<dbReference type="InterPro" id="IPR000594">
    <property type="entry name" value="ThiF_NAD_FAD-bd"/>
</dbReference>
<dbReference type="InterPro" id="IPR012729">
    <property type="entry name" value="ThiF_fam2"/>
</dbReference>
<sequence length="219" mass="24359">MTRMQKEMQERISREQLDQAFDARFPEEMRTKLRNARVAVAGLGGLGSNIAVMLARSGVGELLLVDFDTVDVTNLNRQMYLIPQLGKPKAEALPEILYQINPYLTYRSVCIKVTPDNVKELFSEYPIVCEAFDKPDQKAMLVRELLMQCPKTIVVSGNGMAGYADANEIRTCQVMKRLYVCGDQSTDVGNGIGLIAPRVAVCAAHEANKVLQLIMQTES</sequence>
<dbReference type="NCBIfam" id="NF006395">
    <property type="entry name" value="PRK08644.1"/>
    <property type="match status" value="1"/>
</dbReference>
<keyword evidence="3" id="KW-1185">Reference proteome</keyword>
<dbReference type="PANTHER" id="PTHR43267">
    <property type="entry name" value="TRNA THREONYLCARBAMOYLADENOSINE DEHYDRATASE"/>
    <property type="match status" value="1"/>
</dbReference>
<dbReference type="InterPro" id="IPR035985">
    <property type="entry name" value="Ubiquitin-activating_enz"/>
</dbReference>
<reference evidence="2 3" key="1">
    <citation type="submission" date="2024-03" db="EMBL/GenBank/DDBJ databases">
        <title>Human intestinal bacterial collection.</title>
        <authorList>
            <person name="Pauvert C."/>
            <person name="Hitch T.C.A."/>
            <person name="Clavel T."/>
        </authorList>
    </citation>
    <scope>NUCLEOTIDE SEQUENCE [LARGE SCALE GENOMIC DNA]</scope>
    <source>
        <strain evidence="2 3">CLA-AA-H78B</strain>
    </source>
</reference>
<evidence type="ECO:0000313" key="3">
    <source>
        <dbReference type="Proteomes" id="UP001470288"/>
    </source>
</evidence>
<comment type="caution">
    <text evidence="2">The sequence shown here is derived from an EMBL/GenBank/DDBJ whole genome shotgun (WGS) entry which is preliminary data.</text>
</comment>
<dbReference type="GO" id="GO:0016779">
    <property type="term" value="F:nucleotidyltransferase activity"/>
    <property type="evidence" value="ECO:0007669"/>
    <property type="project" value="UniProtKB-KW"/>
</dbReference>
<name>A0ABV1I0D2_9FIRM</name>
<proteinExistence type="predicted"/>
<organism evidence="2 3">
    <name type="scientific">Hominiventricola aquisgranensis</name>
    <dbReference type="NCBI Taxonomy" id="3133164"/>
    <lineage>
        <taxon>Bacteria</taxon>
        <taxon>Bacillati</taxon>
        <taxon>Bacillota</taxon>
        <taxon>Clostridia</taxon>
        <taxon>Lachnospirales</taxon>
        <taxon>Lachnospiraceae</taxon>
        <taxon>Hominiventricola</taxon>
    </lineage>
</organism>
<feature type="domain" description="THIF-type NAD/FAD binding fold" evidence="1">
    <location>
        <begin position="24"/>
        <end position="217"/>
    </location>
</feature>